<evidence type="ECO:0000259" key="1">
    <source>
        <dbReference type="Pfam" id="PF01872"/>
    </source>
</evidence>
<dbReference type="RefSeq" id="WP_206727518.1">
    <property type="nucleotide sequence ID" value="NZ_CP071090.1"/>
</dbReference>
<accession>A0ABX7P687</accession>
<gene>
    <name evidence="2" type="ORF">JY651_14005</name>
</gene>
<dbReference type="PANTHER" id="PTHR38011">
    <property type="entry name" value="DIHYDROFOLATE REDUCTASE FAMILY PROTEIN (AFU_ORTHOLOGUE AFUA_8G06820)"/>
    <property type="match status" value="1"/>
</dbReference>
<dbReference type="PANTHER" id="PTHR38011:SF12">
    <property type="entry name" value="BIFUNCTIONAL DEAMINASE-REDUCTASE DOMAIN PROTEIN"/>
    <property type="match status" value="1"/>
</dbReference>
<dbReference type="Gene3D" id="3.40.430.10">
    <property type="entry name" value="Dihydrofolate Reductase, subunit A"/>
    <property type="match status" value="1"/>
</dbReference>
<evidence type="ECO:0000313" key="2">
    <source>
        <dbReference type="EMBL" id="QSQ25967.1"/>
    </source>
</evidence>
<protein>
    <submittedName>
        <fullName evidence="2">Dihydrofolate reductase</fullName>
    </submittedName>
</protein>
<evidence type="ECO:0000313" key="3">
    <source>
        <dbReference type="Proteomes" id="UP000662747"/>
    </source>
</evidence>
<sequence length="223" mass="23812">MSKLRVNAFSISLDGYGAGPGQDLENPLGVGGHALHTWILGTRTFQKLHGDFAGELIGDEAGRAGVDDDFAARGFENVGAWILGRNMFAPTRGPWADDGWKGWWGSNPPYHVPVFVLTHHARAPITMEGGTTFHFVTDGIHAALKRAKEAAQGKDVRLGGGVATIRQYLTAGLIDELHLAISPVLLGRGEHLLAGIDLVGLGYKCTEHVPTSHATHVVLTRAS</sequence>
<dbReference type="Pfam" id="PF01872">
    <property type="entry name" value="RibD_C"/>
    <property type="match status" value="1"/>
</dbReference>
<dbReference type="InterPro" id="IPR002734">
    <property type="entry name" value="RibDG_C"/>
</dbReference>
<dbReference type="SUPFAM" id="SSF53597">
    <property type="entry name" value="Dihydrofolate reductase-like"/>
    <property type="match status" value="1"/>
</dbReference>
<proteinExistence type="predicted"/>
<dbReference type="InterPro" id="IPR024072">
    <property type="entry name" value="DHFR-like_dom_sf"/>
</dbReference>
<dbReference type="EMBL" id="CP071090">
    <property type="protein sequence ID" value="QSQ25967.1"/>
    <property type="molecule type" value="Genomic_DNA"/>
</dbReference>
<dbReference type="Proteomes" id="UP000662747">
    <property type="component" value="Chromosome"/>
</dbReference>
<keyword evidence="3" id="KW-1185">Reference proteome</keyword>
<feature type="domain" description="Bacterial bifunctional deaminase-reductase C-terminal" evidence="1">
    <location>
        <begin position="9"/>
        <end position="210"/>
    </location>
</feature>
<organism evidence="2 3">
    <name type="scientific">Pyxidicoccus parkwayensis</name>
    <dbReference type="NCBI Taxonomy" id="2813578"/>
    <lineage>
        <taxon>Bacteria</taxon>
        <taxon>Pseudomonadati</taxon>
        <taxon>Myxococcota</taxon>
        <taxon>Myxococcia</taxon>
        <taxon>Myxococcales</taxon>
        <taxon>Cystobacterineae</taxon>
        <taxon>Myxococcaceae</taxon>
        <taxon>Pyxidicoccus</taxon>
    </lineage>
</organism>
<reference evidence="2 3" key="1">
    <citation type="submission" date="2021-02" db="EMBL/GenBank/DDBJ databases">
        <title>De Novo genome assembly of isolated myxobacteria.</title>
        <authorList>
            <person name="Stevens D.C."/>
        </authorList>
    </citation>
    <scope>NUCLEOTIDE SEQUENCE [LARGE SCALE GENOMIC DNA]</scope>
    <source>
        <strain evidence="3">SCPEA02</strain>
    </source>
</reference>
<name>A0ABX7P687_9BACT</name>
<dbReference type="InterPro" id="IPR050765">
    <property type="entry name" value="Riboflavin_Biosynth_HTPR"/>
</dbReference>